<evidence type="ECO:0000256" key="2">
    <source>
        <dbReference type="ARBA" id="ARBA00023125"/>
    </source>
</evidence>
<evidence type="ECO:0000256" key="4">
    <source>
        <dbReference type="PROSITE-ProRule" id="PRU00335"/>
    </source>
</evidence>
<gene>
    <name evidence="6" type="ORF">RND15_15235</name>
</gene>
<evidence type="ECO:0000259" key="5">
    <source>
        <dbReference type="PROSITE" id="PS50977"/>
    </source>
</evidence>
<dbReference type="InterPro" id="IPR036271">
    <property type="entry name" value="Tet_transcr_reg_TetR-rel_C_sf"/>
</dbReference>
<dbReference type="InterPro" id="IPR009057">
    <property type="entry name" value="Homeodomain-like_sf"/>
</dbReference>
<evidence type="ECO:0000256" key="3">
    <source>
        <dbReference type="ARBA" id="ARBA00023163"/>
    </source>
</evidence>
<keyword evidence="3" id="KW-0804">Transcription</keyword>
<evidence type="ECO:0000256" key="1">
    <source>
        <dbReference type="ARBA" id="ARBA00023015"/>
    </source>
</evidence>
<evidence type="ECO:0000313" key="7">
    <source>
        <dbReference type="Proteomes" id="UP001180754"/>
    </source>
</evidence>
<comment type="caution">
    <text evidence="6">The sequence shown here is derived from an EMBL/GenBank/DDBJ whole genome shotgun (WGS) entry which is preliminary data.</text>
</comment>
<proteinExistence type="predicted"/>
<dbReference type="Pfam" id="PF13305">
    <property type="entry name" value="TetR_C_33"/>
    <property type="match status" value="1"/>
</dbReference>
<feature type="domain" description="HTH tetR-type" evidence="5">
    <location>
        <begin position="5"/>
        <end position="65"/>
    </location>
</feature>
<feature type="DNA-binding region" description="H-T-H motif" evidence="4">
    <location>
        <begin position="28"/>
        <end position="47"/>
    </location>
</feature>
<dbReference type="Proteomes" id="UP001180754">
    <property type="component" value="Unassembled WGS sequence"/>
</dbReference>
<accession>A0ABU2XDR3</accession>
<sequence length="192" mass="20493">MPRAGLTPERVAEAAADMADAVGLENVTISALARSFGVADASLYSHVKNVRDLRVRVAMRAASDFADRITAAVAGRAGRDALLAFANAYRDFALEHPGRYAATHIEIDPEVAAQSSGGARIIEATYAVFHAYGLTEPDLTDAVRLLRSTFHGYVGLEAIGAFHDPRDVQASWERGVNALATLLENWPSAAKS</sequence>
<keyword evidence="1" id="KW-0805">Transcription regulation</keyword>
<dbReference type="Gene3D" id="1.10.10.60">
    <property type="entry name" value="Homeodomain-like"/>
    <property type="match status" value="1"/>
</dbReference>
<name>A0ABU2XDR3_9ACTN</name>
<dbReference type="RefSeq" id="WP_311724455.1">
    <property type="nucleotide sequence ID" value="NZ_JAVRFD010000006.1"/>
</dbReference>
<reference evidence="6" key="1">
    <citation type="submission" date="2024-05" db="EMBL/GenBank/DDBJ databases">
        <title>30 novel species of actinomycetes from the DSMZ collection.</title>
        <authorList>
            <person name="Nouioui I."/>
        </authorList>
    </citation>
    <scope>NUCLEOTIDE SEQUENCE</scope>
    <source>
        <strain evidence="6">DSM 41529</strain>
    </source>
</reference>
<dbReference type="InterPro" id="IPR001647">
    <property type="entry name" value="HTH_TetR"/>
</dbReference>
<protein>
    <submittedName>
        <fullName evidence="6">TetR-like C-terminal domain-containing protein</fullName>
    </submittedName>
</protein>
<evidence type="ECO:0000313" key="6">
    <source>
        <dbReference type="EMBL" id="MDT0544044.1"/>
    </source>
</evidence>
<keyword evidence="7" id="KW-1185">Reference proteome</keyword>
<dbReference type="EMBL" id="JAVRFD010000006">
    <property type="protein sequence ID" value="MDT0544044.1"/>
    <property type="molecule type" value="Genomic_DNA"/>
</dbReference>
<keyword evidence="2 4" id="KW-0238">DNA-binding</keyword>
<dbReference type="Gene3D" id="1.10.357.10">
    <property type="entry name" value="Tetracycline Repressor, domain 2"/>
    <property type="match status" value="1"/>
</dbReference>
<dbReference type="InterPro" id="IPR025996">
    <property type="entry name" value="MT1864/Rv1816-like_C"/>
</dbReference>
<dbReference type="PROSITE" id="PS50977">
    <property type="entry name" value="HTH_TETR_2"/>
    <property type="match status" value="1"/>
</dbReference>
<dbReference type="SUPFAM" id="SSF46689">
    <property type="entry name" value="Homeodomain-like"/>
    <property type="match status" value="1"/>
</dbReference>
<organism evidence="6 7">
    <name type="scientific">Streptomyces lonegramiae</name>
    <dbReference type="NCBI Taxonomy" id="3075524"/>
    <lineage>
        <taxon>Bacteria</taxon>
        <taxon>Bacillati</taxon>
        <taxon>Actinomycetota</taxon>
        <taxon>Actinomycetes</taxon>
        <taxon>Kitasatosporales</taxon>
        <taxon>Streptomycetaceae</taxon>
        <taxon>Streptomyces</taxon>
    </lineage>
</organism>
<dbReference type="SUPFAM" id="SSF48498">
    <property type="entry name" value="Tetracyclin repressor-like, C-terminal domain"/>
    <property type="match status" value="1"/>
</dbReference>